<evidence type="ECO:0008006" key="4">
    <source>
        <dbReference type="Google" id="ProtNLM"/>
    </source>
</evidence>
<dbReference type="Pfam" id="PF04681">
    <property type="entry name" value="Bys1"/>
    <property type="match status" value="1"/>
</dbReference>
<feature type="chain" id="PRO_5001700773" description="BYS1 domain protein" evidence="1">
    <location>
        <begin position="21"/>
        <end position="146"/>
    </location>
</feature>
<keyword evidence="3" id="KW-1185">Reference proteome</keyword>
<evidence type="ECO:0000313" key="3">
    <source>
        <dbReference type="Proteomes" id="UP000030672"/>
    </source>
</evidence>
<dbReference type="InterPro" id="IPR006771">
    <property type="entry name" value="CetA-like"/>
</dbReference>
<protein>
    <recommendedName>
        <fullName evidence="4">BYS1 domain protein</fullName>
    </recommendedName>
</protein>
<dbReference type="EMBL" id="KL584836">
    <property type="protein sequence ID" value="KEQ61843.1"/>
    <property type="molecule type" value="Genomic_DNA"/>
</dbReference>
<dbReference type="GeneID" id="63921642"/>
<organism evidence="2 3">
    <name type="scientific">Aureobasidium melanogenum (strain CBS 110374)</name>
    <name type="common">Aureobasidium pullulans var. melanogenum</name>
    <dbReference type="NCBI Taxonomy" id="1043003"/>
    <lineage>
        <taxon>Eukaryota</taxon>
        <taxon>Fungi</taxon>
        <taxon>Dikarya</taxon>
        <taxon>Ascomycota</taxon>
        <taxon>Pezizomycotina</taxon>
        <taxon>Dothideomycetes</taxon>
        <taxon>Dothideomycetidae</taxon>
        <taxon>Dothideales</taxon>
        <taxon>Saccotheciaceae</taxon>
        <taxon>Aureobasidium</taxon>
    </lineage>
</organism>
<evidence type="ECO:0000313" key="2">
    <source>
        <dbReference type="EMBL" id="KEQ61843.1"/>
    </source>
</evidence>
<keyword evidence="1" id="KW-0732">Signal</keyword>
<sequence length="146" mass="15500">MHFFAYAVTSLLAYATSASATFAQVNNNCPVPVWITITNATQQPSQYAIPIDGEYIQGRSGVGVAFGLSKTSAYFSPNTPKFTLGFTDSPSDSLLYWSVINADGDPFAGEPWRVSLSDPSCAPLTAYDGGMVHACSILANLTVTLC</sequence>
<feature type="signal peptide" evidence="1">
    <location>
        <begin position="1"/>
        <end position="20"/>
    </location>
</feature>
<dbReference type="AlphaFoldDB" id="A0A074VMV5"/>
<dbReference type="Proteomes" id="UP000030672">
    <property type="component" value="Unassembled WGS sequence"/>
</dbReference>
<evidence type="ECO:0000256" key="1">
    <source>
        <dbReference type="SAM" id="SignalP"/>
    </source>
</evidence>
<reference evidence="2 3" key="1">
    <citation type="journal article" date="2014" name="BMC Genomics">
        <title>Genome sequencing of four Aureobasidium pullulans varieties: biotechnological potential, stress tolerance, and description of new species.</title>
        <authorList>
            <person name="Gostin Ar C."/>
            <person name="Ohm R.A."/>
            <person name="Kogej T."/>
            <person name="Sonjak S."/>
            <person name="Turk M."/>
            <person name="Zajc J."/>
            <person name="Zalar P."/>
            <person name="Grube M."/>
            <person name="Sun H."/>
            <person name="Han J."/>
            <person name="Sharma A."/>
            <person name="Chiniquy J."/>
            <person name="Ngan C.Y."/>
            <person name="Lipzen A."/>
            <person name="Barry K."/>
            <person name="Grigoriev I.V."/>
            <person name="Gunde-Cimerman N."/>
        </authorList>
    </citation>
    <scope>NUCLEOTIDE SEQUENCE [LARGE SCALE GENOMIC DNA]</scope>
    <source>
        <strain evidence="2 3">CBS 110374</strain>
    </source>
</reference>
<name>A0A074VMV5_AURM1</name>
<accession>A0A074VMV5</accession>
<proteinExistence type="predicted"/>
<dbReference type="HOGENOM" id="CLU_150770_0_0_1"/>
<dbReference type="STRING" id="1043003.A0A074VMV5"/>
<dbReference type="RefSeq" id="XP_040878866.1">
    <property type="nucleotide sequence ID" value="XM_041028269.1"/>
</dbReference>
<gene>
    <name evidence="2" type="ORF">M437DRAFT_85290</name>
</gene>